<accession>A0A815WQE0</accession>
<reference evidence="2" key="1">
    <citation type="submission" date="2021-02" db="EMBL/GenBank/DDBJ databases">
        <authorList>
            <person name="Nowell W R."/>
        </authorList>
    </citation>
    <scope>NUCLEOTIDE SEQUENCE</scope>
</reference>
<keyword evidence="3" id="KW-1185">Reference proteome</keyword>
<evidence type="ECO:0000256" key="1">
    <source>
        <dbReference type="SAM" id="Phobius"/>
    </source>
</evidence>
<dbReference type="Proteomes" id="UP000663828">
    <property type="component" value="Unassembled WGS sequence"/>
</dbReference>
<comment type="caution">
    <text evidence="2">The sequence shown here is derived from an EMBL/GenBank/DDBJ whole genome shotgun (WGS) entry which is preliminary data.</text>
</comment>
<dbReference type="AlphaFoldDB" id="A0A815WQE0"/>
<name>A0A815WQE0_ADIRI</name>
<evidence type="ECO:0000313" key="3">
    <source>
        <dbReference type="Proteomes" id="UP000663828"/>
    </source>
</evidence>
<organism evidence="2 3">
    <name type="scientific">Adineta ricciae</name>
    <name type="common">Rotifer</name>
    <dbReference type="NCBI Taxonomy" id="249248"/>
    <lineage>
        <taxon>Eukaryota</taxon>
        <taxon>Metazoa</taxon>
        <taxon>Spiralia</taxon>
        <taxon>Gnathifera</taxon>
        <taxon>Rotifera</taxon>
        <taxon>Eurotatoria</taxon>
        <taxon>Bdelloidea</taxon>
        <taxon>Adinetida</taxon>
        <taxon>Adinetidae</taxon>
        <taxon>Adineta</taxon>
    </lineage>
</organism>
<evidence type="ECO:0000313" key="2">
    <source>
        <dbReference type="EMBL" id="CAF1544810.1"/>
    </source>
</evidence>
<protein>
    <submittedName>
        <fullName evidence="2">Uncharacterized protein</fullName>
    </submittedName>
</protein>
<keyword evidence="1" id="KW-0472">Membrane</keyword>
<keyword evidence="1" id="KW-0812">Transmembrane</keyword>
<dbReference type="EMBL" id="CAJNOR010005092">
    <property type="protein sequence ID" value="CAF1544810.1"/>
    <property type="molecule type" value="Genomic_DNA"/>
</dbReference>
<keyword evidence="1" id="KW-1133">Transmembrane helix</keyword>
<feature type="non-terminal residue" evidence="2">
    <location>
        <position position="162"/>
    </location>
</feature>
<proteinExistence type="predicted"/>
<sequence>MTLRDSEESRVTIFDNHKRSCTDWPCLLVFIAFLILYILFAAFVFREGSIRRFITPTDSQGRMCGVGSQRDRPYLQFFNIIKCIKYILIGARCPTPQMCELKLTSNNRDKIPQIRAQLSCEKFAQSQVKNPTISIYELVKQRQVCAPYAFPSEPLYGRCIPS</sequence>
<feature type="transmembrane region" description="Helical" evidence="1">
    <location>
        <begin position="27"/>
        <end position="45"/>
    </location>
</feature>
<gene>
    <name evidence="2" type="ORF">XAT740_LOCUS42445</name>
</gene>